<feature type="active site" description="Proton donor" evidence="12">
    <location>
        <position position="56"/>
    </location>
</feature>
<evidence type="ECO:0000256" key="14">
    <source>
        <dbReference type="PIRSR" id="PIRSR606262-3"/>
    </source>
</evidence>
<evidence type="ECO:0000256" key="11">
    <source>
        <dbReference type="ARBA" id="ARBA00049558"/>
    </source>
</evidence>
<name>E1R8L6_SEDSS</name>
<comment type="cofactor">
    <cofactor evidence="1 14 15">
        <name>Zn(2+)</name>
        <dbReference type="ChEBI" id="CHEBI:29105"/>
    </cofactor>
</comment>
<dbReference type="SUPFAM" id="SSF53927">
    <property type="entry name" value="Cytidine deaminase-like"/>
    <property type="match status" value="1"/>
</dbReference>
<gene>
    <name evidence="17" type="ordered locus">Spirs_2666</name>
</gene>
<evidence type="ECO:0000313" key="18">
    <source>
        <dbReference type="Proteomes" id="UP000002318"/>
    </source>
</evidence>
<dbReference type="RefSeq" id="WP_013255234.1">
    <property type="nucleotide sequence ID" value="NC_014364.1"/>
</dbReference>
<dbReference type="InterPro" id="IPR006262">
    <property type="entry name" value="Cyt_deam_tetra"/>
</dbReference>
<evidence type="ECO:0000256" key="6">
    <source>
        <dbReference type="ARBA" id="ARBA00022723"/>
    </source>
</evidence>
<comment type="catalytic activity">
    <reaction evidence="10 15">
        <text>2'-deoxycytidine + H2O + H(+) = 2'-deoxyuridine + NH4(+)</text>
        <dbReference type="Rhea" id="RHEA:13433"/>
        <dbReference type="ChEBI" id="CHEBI:15377"/>
        <dbReference type="ChEBI" id="CHEBI:15378"/>
        <dbReference type="ChEBI" id="CHEBI:15698"/>
        <dbReference type="ChEBI" id="CHEBI:16450"/>
        <dbReference type="ChEBI" id="CHEBI:28938"/>
        <dbReference type="EC" id="3.5.4.5"/>
    </reaction>
</comment>
<dbReference type="PROSITE" id="PS51747">
    <property type="entry name" value="CYT_DCMP_DEAMINASES_2"/>
    <property type="match status" value="1"/>
</dbReference>
<evidence type="ECO:0000259" key="16">
    <source>
        <dbReference type="PROSITE" id="PS51747"/>
    </source>
</evidence>
<evidence type="ECO:0000256" key="4">
    <source>
        <dbReference type="ARBA" id="ARBA00012783"/>
    </source>
</evidence>
<dbReference type="EC" id="3.5.4.5" evidence="4 15"/>
<dbReference type="GO" id="GO:0005829">
    <property type="term" value="C:cytosol"/>
    <property type="evidence" value="ECO:0007669"/>
    <property type="project" value="TreeGrafter"/>
</dbReference>
<organism evidence="17 18">
    <name type="scientific">Sediminispirochaeta smaragdinae (strain DSM 11293 / JCM 15392 / SEBR 4228)</name>
    <name type="common">Spirochaeta smaragdinae</name>
    <dbReference type="NCBI Taxonomy" id="573413"/>
    <lineage>
        <taxon>Bacteria</taxon>
        <taxon>Pseudomonadati</taxon>
        <taxon>Spirochaetota</taxon>
        <taxon>Spirochaetia</taxon>
        <taxon>Spirochaetales</taxon>
        <taxon>Spirochaetaceae</taxon>
        <taxon>Sediminispirochaeta</taxon>
    </lineage>
</organism>
<reference evidence="17 18" key="1">
    <citation type="journal article" date="2010" name="Stand. Genomic Sci.">
        <title>Complete genome sequence of Spirochaeta smaragdinae type strain (SEBR 4228).</title>
        <authorList>
            <person name="Mavromatis K."/>
            <person name="Yasawong M."/>
            <person name="Chertkov O."/>
            <person name="Lapidus A."/>
            <person name="Lucas S."/>
            <person name="Nolan M."/>
            <person name="Del Rio T.G."/>
            <person name="Tice H."/>
            <person name="Cheng J.F."/>
            <person name="Pitluck S."/>
            <person name="Liolios K."/>
            <person name="Ivanova N."/>
            <person name="Tapia R."/>
            <person name="Han C."/>
            <person name="Bruce D."/>
            <person name="Goodwin L."/>
            <person name="Pati A."/>
            <person name="Chen A."/>
            <person name="Palaniappan K."/>
            <person name="Land M."/>
            <person name="Hauser L."/>
            <person name="Chang Y.J."/>
            <person name="Jeffries C.D."/>
            <person name="Detter J.C."/>
            <person name="Rohde M."/>
            <person name="Brambilla E."/>
            <person name="Spring S."/>
            <person name="Goker M."/>
            <person name="Sikorski J."/>
            <person name="Woyke T."/>
            <person name="Bristow J."/>
            <person name="Eisen J.A."/>
            <person name="Markowitz V."/>
            <person name="Hugenholtz P."/>
            <person name="Klenk H.P."/>
            <person name="Kyrpides N.C."/>
        </authorList>
    </citation>
    <scope>NUCLEOTIDE SEQUENCE [LARGE SCALE GENOMIC DNA]</scope>
    <source>
        <strain evidence="18">DSM 11293 / JCM 15392 / SEBR 4228</strain>
    </source>
</reference>
<dbReference type="KEGG" id="ssm:Spirs_2666"/>
<dbReference type="OrthoDB" id="9795347at2"/>
<dbReference type="STRING" id="573413.Spirs_2666"/>
<dbReference type="GO" id="GO:0055086">
    <property type="term" value="P:nucleobase-containing small molecule metabolic process"/>
    <property type="evidence" value="ECO:0007669"/>
    <property type="project" value="UniProtKB-ARBA"/>
</dbReference>
<keyword evidence="7 15" id="KW-0378">Hydrolase</keyword>
<dbReference type="AlphaFoldDB" id="E1R8L6"/>
<keyword evidence="8 14" id="KW-0862">Zinc</keyword>
<dbReference type="PANTHER" id="PTHR11644:SF2">
    <property type="entry name" value="CYTIDINE DEAMINASE"/>
    <property type="match status" value="1"/>
</dbReference>
<dbReference type="InterPro" id="IPR050202">
    <property type="entry name" value="Cyt/Deoxycyt_deaminase"/>
</dbReference>
<protein>
    <recommendedName>
        <fullName evidence="5 15">Cytidine deaminase</fullName>
        <ecNumber evidence="4 15">3.5.4.5</ecNumber>
    </recommendedName>
    <alternativeName>
        <fullName evidence="9 15">Cytidine aminohydrolase</fullName>
    </alternativeName>
</protein>
<proteinExistence type="inferred from homology"/>
<comment type="similarity">
    <text evidence="3 15">Belongs to the cytidine and deoxycytidylate deaminase family.</text>
</comment>
<evidence type="ECO:0000256" key="8">
    <source>
        <dbReference type="ARBA" id="ARBA00022833"/>
    </source>
</evidence>
<feature type="binding site" evidence="14">
    <location>
        <position position="91"/>
    </location>
    <ligand>
        <name>Zn(2+)</name>
        <dbReference type="ChEBI" id="CHEBI:29105"/>
        <note>catalytic</note>
    </ligand>
</feature>
<dbReference type="HOGENOM" id="CLU_097262_0_1_12"/>
<evidence type="ECO:0000313" key="17">
    <source>
        <dbReference type="EMBL" id="ADK81773.1"/>
    </source>
</evidence>
<dbReference type="eggNOG" id="COG0295">
    <property type="taxonomic scope" value="Bacteria"/>
</dbReference>
<keyword evidence="18" id="KW-1185">Reference proteome</keyword>
<feature type="domain" description="CMP/dCMP-type deaminase" evidence="16">
    <location>
        <begin position="1"/>
        <end position="130"/>
    </location>
</feature>
<dbReference type="GO" id="GO:0008270">
    <property type="term" value="F:zinc ion binding"/>
    <property type="evidence" value="ECO:0007669"/>
    <property type="project" value="UniProtKB-UniRule"/>
</dbReference>
<evidence type="ECO:0000256" key="15">
    <source>
        <dbReference type="RuleBase" id="RU364006"/>
    </source>
</evidence>
<dbReference type="FunFam" id="3.40.140.10:FF:000008">
    <property type="entry name" value="Cytidine deaminase"/>
    <property type="match status" value="1"/>
</dbReference>
<comment type="function">
    <text evidence="2 15">This enzyme scavenges exogenous and endogenous cytidine and 2'-deoxycytidine for UMP synthesis.</text>
</comment>
<feature type="binding site" evidence="14">
    <location>
        <position position="88"/>
    </location>
    <ligand>
        <name>Zn(2+)</name>
        <dbReference type="ChEBI" id="CHEBI:29105"/>
        <note>catalytic</note>
    </ligand>
</feature>
<keyword evidence="6 14" id="KW-0479">Metal-binding</keyword>
<dbReference type="Pfam" id="PF00383">
    <property type="entry name" value="dCMP_cyt_deam_1"/>
    <property type="match status" value="1"/>
</dbReference>
<evidence type="ECO:0000256" key="13">
    <source>
        <dbReference type="PIRSR" id="PIRSR606262-2"/>
    </source>
</evidence>
<dbReference type="InterPro" id="IPR016192">
    <property type="entry name" value="APOBEC/CMP_deaminase_Zn-bd"/>
</dbReference>
<evidence type="ECO:0000256" key="5">
    <source>
        <dbReference type="ARBA" id="ARBA00018266"/>
    </source>
</evidence>
<evidence type="ECO:0000256" key="3">
    <source>
        <dbReference type="ARBA" id="ARBA00006576"/>
    </source>
</evidence>
<evidence type="ECO:0000256" key="7">
    <source>
        <dbReference type="ARBA" id="ARBA00022801"/>
    </source>
</evidence>
<dbReference type="Proteomes" id="UP000002318">
    <property type="component" value="Chromosome"/>
</dbReference>
<dbReference type="NCBIfam" id="NF004064">
    <property type="entry name" value="PRK05578.1"/>
    <property type="match status" value="1"/>
</dbReference>
<sequence length="132" mass="13630">MKTSELLEAALAARENAYAPYSGFKVGAALVSSASKTVYSGCNVENASYGATICAERGAVMKAISEEGGLSVKALLVVSDAAQAAVPCAVCLQVLSEFCSTETPVYVANLSGIVHTYTFGELLPVPFNSIPE</sequence>
<accession>E1R8L6</accession>
<dbReference type="PANTHER" id="PTHR11644">
    <property type="entry name" value="CYTIDINE DEAMINASE"/>
    <property type="match status" value="1"/>
</dbReference>
<dbReference type="GO" id="GO:0072527">
    <property type="term" value="P:pyrimidine-containing compound metabolic process"/>
    <property type="evidence" value="ECO:0007669"/>
    <property type="project" value="UniProtKB-ARBA"/>
</dbReference>
<dbReference type="NCBIfam" id="TIGR01354">
    <property type="entry name" value="cyt_deam_tetra"/>
    <property type="match status" value="1"/>
</dbReference>
<dbReference type="Gene3D" id="3.40.140.10">
    <property type="entry name" value="Cytidine Deaminase, domain 2"/>
    <property type="match status" value="1"/>
</dbReference>
<comment type="catalytic activity">
    <reaction evidence="11 15">
        <text>cytidine + H2O + H(+) = uridine + NH4(+)</text>
        <dbReference type="Rhea" id="RHEA:16069"/>
        <dbReference type="ChEBI" id="CHEBI:15377"/>
        <dbReference type="ChEBI" id="CHEBI:15378"/>
        <dbReference type="ChEBI" id="CHEBI:16704"/>
        <dbReference type="ChEBI" id="CHEBI:17562"/>
        <dbReference type="ChEBI" id="CHEBI:28938"/>
        <dbReference type="EC" id="3.5.4.5"/>
    </reaction>
</comment>
<dbReference type="InterPro" id="IPR016193">
    <property type="entry name" value="Cytidine_deaminase-like"/>
</dbReference>
<dbReference type="CDD" id="cd01283">
    <property type="entry name" value="cytidine_deaminase"/>
    <property type="match status" value="1"/>
</dbReference>
<evidence type="ECO:0000256" key="1">
    <source>
        <dbReference type="ARBA" id="ARBA00001947"/>
    </source>
</evidence>
<evidence type="ECO:0000256" key="12">
    <source>
        <dbReference type="PIRSR" id="PIRSR606262-1"/>
    </source>
</evidence>
<dbReference type="GO" id="GO:0004126">
    <property type="term" value="F:cytidine deaminase activity"/>
    <property type="evidence" value="ECO:0007669"/>
    <property type="project" value="UniProtKB-UniRule"/>
</dbReference>
<dbReference type="EMBL" id="CP002116">
    <property type="protein sequence ID" value="ADK81773.1"/>
    <property type="molecule type" value="Genomic_DNA"/>
</dbReference>
<feature type="binding site" evidence="14">
    <location>
        <position position="54"/>
    </location>
    <ligand>
        <name>Zn(2+)</name>
        <dbReference type="ChEBI" id="CHEBI:29105"/>
        <note>catalytic</note>
    </ligand>
</feature>
<dbReference type="GO" id="GO:0042802">
    <property type="term" value="F:identical protein binding"/>
    <property type="evidence" value="ECO:0007669"/>
    <property type="project" value="UniProtKB-ARBA"/>
</dbReference>
<dbReference type="InterPro" id="IPR002125">
    <property type="entry name" value="CMP_dCMP_dom"/>
</dbReference>
<evidence type="ECO:0000256" key="10">
    <source>
        <dbReference type="ARBA" id="ARBA00049252"/>
    </source>
</evidence>
<dbReference type="PROSITE" id="PS00903">
    <property type="entry name" value="CYT_DCMP_DEAMINASES_1"/>
    <property type="match status" value="1"/>
</dbReference>
<feature type="binding site" evidence="13">
    <location>
        <begin position="43"/>
        <end position="49"/>
    </location>
    <ligand>
        <name>substrate</name>
    </ligand>
</feature>
<evidence type="ECO:0000256" key="9">
    <source>
        <dbReference type="ARBA" id="ARBA00032005"/>
    </source>
</evidence>
<evidence type="ECO:0000256" key="2">
    <source>
        <dbReference type="ARBA" id="ARBA00003949"/>
    </source>
</evidence>